<dbReference type="Proteomes" id="UP001501788">
    <property type="component" value="Unassembled WGS sequence"/>
</dbReference>
<dbReference type="EMBL" id="BAABEX010000029">
    <property type="protein sequence ID" value="GAA4428512.1"/>
    <property type="molecule type" value="Genomic_DNA"/>
</dbReference>
<dbReference type="RefSeq" id="WP_345066326.1">
    <property type="nucleotide sequence ID" value="NZ_BAABEX010000029.1"/>
</dbReference>
<keyword evidence="3" id="KW-1185">Reference proteome</keyword>
<organism evidence="2 3">
    <name type="scientific">Acidovorax lacteus</name>
    <dbReference type="NCBI Taxonomy" id="1924988"/>
    <lineage>
        <taxon>Bacteria</taxon>
        <taxon>Pseudomonadati</taxon>
        <taxon>Pseudomonadota</taxon>
        <taxon>Betaproteobacteria</taxon>
        <taxon>Burkholderiales</taxon>
        <taxon>Comamonadaceae</taxon>
        <taxon>Acidovorax</taxon>
    </lineage>
</organism>
<protein>
    <submittedName>
        <fullName evidence="2">Uncharacterized protein</fullName>
    </submittedName>
</protein>
<sequence>MAWVFRWLLRMALLLMGAVFFVSLLAAAAVLAVVWGLRLGWARLTGRPVAPFVWRVDPRNGFAGMARAAERWGPARRTDTEASRRSGVLPQDVTDVPSRDL</sequence>
<comment type="caution">
    <text evidence="2">The sequence shown here is derived from an EMBL/GenBank/DDBJ whole genome shotgun (WGS) entry which is preliminary data.</text>
</comment>
<gene>
    <name evidence="2" type="ORF">GCM10023090_27420</name>
</gene>
<feature type="region of interest" description="Disordered" evidence="1">
    <location>
        <begin position="73"/>
        <end position="101"/>
    </location>
</feature>
<proteinExistence type="predicted"/>
<accession>A0ABP8LHH7</accession>
<evidence type="ECO:0000313" key="3">
    <source>
        <dbReference type="Proteomes" id="UP001501788"/>
    </source>
</evidence>
<reference evidence="3" key="1">
    <citation type="journal article" date="2019" name="Int. J. Syst. Evol. Microbiol.">
        <title>The Global Catalogue of Microorganisms (GCM) 10K type strain sequencing project: providing services to taxonomists for standard genome sequencing and annotation.</title>
        <authorList>
            <consortium name="The Broad Institute Genomics Platform"/>
            <consortium name="The Broad Institute Genome Sequencing Center for Infectious Disease"/>
            <person name="Wu L."/>
            <person name="Ma J."/>
        </authorList>
    </citation>
    <scope>NUCLEOTIDE SEQUENCE [LARGE SCALE GENOMIC DNA]</scope>
    <source>
        <strain evidence="3">JCM 31890</strain>
    </source>
</reference>
<evidence type="ECO:0000313" key="2">
    <source>
        <dbReference type="EMBL" id="GAA4428512.1"/>
    </source>
</evidence>
<evidence type="ECO:0000256" key="1">
    <source>
        <dbReference type="SAM" id="MobiDB-lite"/>
    </source>
</evidence>
<name>A0ABP8LHH7_9BURK</name>